<sequence length="195" mass="22666">MEVVKDDEYLEKRMEELKDMSEKQEARVNYYDTKLHTVIVAYFIWERVFFFFVSQKANSPSSLSCNNSNLWVILALSILCSLVYMLLFVDAALILYRTEHQLDLILRTHAQLYRQIWTIKTQAADTNIDPSIMEAGDDHSTHGLRPQEELILIINSNSSLFRRKGERKFYAYTIFCALLGVAALELYACKSMLCN</sequence>
<keyword evidence="3" id="KW-1185">Reference proteome</keyword>
<dbReference type="PANTHER" id="PTHR33287:SF8">
    <property type="entry name" value="TRANSMEMBRANE PROTEIN 188"/>
    <property type="match status" value="1"/>
</dbReference>
<evidence type="ECO:0000313" key="3">
    <source>
        <dbReference type="Proteomes" id="UP001642487"/>
    </source>
</evidence>
<name>A0ABP0XTR1_9ROSI</name>
<feature type="transmembrane region" description="Helical" evidence="1">
    <location>
        <begin position="35"/>
        <end position="53"/>
    </location>
</feature>
<dbReference type="Proteomes" id="UP001642487">
    <property type="component" value="Chromosome 10"/>
</dbReference>
<organism evidence="2 3">
    <name type="scientific">Citrullus colocynthis</name>
    <name type="common">colocynth</name>
    <dbReference type="NCBI Taxonomy" id="252529"/>
    <lineage>
        <taxon>Eukaryota</taxon>
        <taxon>Viridiplantae</taxon>
        <taxon>Streptophyta</taxon>
        <taxon>Embryophyta</taxon>
        <taxon>Tracheophyta</taxon>
        <taxon>Spermatophyta</taxon>
        <taxon>Magnoliopsida</taxon>
        <taxon>eudicotyledons</taxon>
        <taxon>Gunneridae</taxon>
        <taxon>Pentapetalae</taxon>
        <taxon>rosids</taxon>
        <taxon>fabids</taxon>
        <taxon>Cucurbitales</taxon>
        <taxon>Cucurbitaceae</taxon>
        <taxon>Benincaseae</taxon>
        <taxon>Citrullus</taxon>
    </lineage>
</organism>
<feature type="transmembrane region" description="Helical" evidence="1">
    <location>
        <begin position="73"/>
        <end position="96"/>
    </location>
</feature>
<reference evidence="2 3" key="1">
    <citation type="submission" date="2024-03" db="EMBL/GenBank/DDBJ databases">
        <authorList>
            <person name="Gkanogiannis A."/>
            <person name="Becerra Lopez-Lavalle L."/>
        </authorList>
    </citation>
    <scope>NUCLEOTIDE SEQUENCE [LARGE SCALE GENOMIC DNA]</scope>
</reference>
<evidence type="ECO:0000256" key="1">
    <source>
        <dbReference type="SAM" id="Phobius"/>
    </source>
</evidence>
<evidence type="ECO:0000313" key="2">
    <source>
        <dbReference type="EMBL" id="CAK9310766.1"/>
    </source>
</evidence>
<keyword evidence="1" id="KW-0472">Membrane</keyword>
<keyword evidence="1" id="KW-0812">Transmembrane</keyword>
<feature type="transmembrane region" description="Helical" evidence="1">
    <location>
        <begin position="169"/>
        <end position="188"/>
    </location>
</feature>
<keyword evidence="1" id="KW-1133">Transmembrane helix</keyword>
<protein>
    <submittedName>
        <fullName evidence="2">Uncharacterized protein</fullName>
    </submittedName>
</protein>
<proteinExistence type="predicted"/>
<accession>A0ABP0XTR1</accession>
<gene>
    <name evidence="2" type="ORF">CITCOLO1_LOCUS2402</name>
</gene>
<dbReference type="EMBL" id="OZ021744">
    <property type="protein sequence ID" value="CAK9310766.1"/>
    <property type="molecule type" value="Genomic_DNA"/>
</dbReference>
<dbReference type="PANTHER" id="PTHR33287">
    <property type="entry name" value="OS03G0453550 PROTEIN"/>
    <property type="match status" value="1"/>
</dbReference>